<keyword evidence="3 6" id="KW-0812">Transmembrane</keyword>
<comment type="subunit">
    <text evidence="6">Component of the lipopolysaccharide transport and assembly complex. Interacts with LptA and the LptBFG transporter complex.</text>
</comment>
<keyword evidence="2 6" id="KW-0997">Cell inner membrane</keyword>
<dbReference type="GO" id="GO:0017089">
    <property type="term" value="F:glycolipid transfer activity"/>
    <property type="evidence" value="ECO:0007669"/>
    <property type="project" value="TreeGrafter"/>
</dbReference>
<dbReference type="PIRSF" id="PIRSF028513">
    <property type="entry name" value="LptC"/>
    <property type="match status" value="1"/>
</dbReference>
<dbReference type="GO" id="GO:0030288">
    <property type="term" value="C:outer membrane-bounded periplasmic space"/>
    <property type="evidence" value="ECO:0007669"/>
    <property type="project" value="TreeGrafter"/>
</dbReference>
<dbReference type="GO" id="GO:0005886">
    <property type="term" value="C:plasma membrane"/>
    <property type="evidence" value="ECO:0007669"/>
    <property type="project" value="UniProtKB-SubCell"/>
</dbReference>
<dbReference type="Gene3D" id="2.60.450.10">
    <property type="entry name" value="Lipopolysaccharide (LPS) transport protein A like domain"/>
    <property type="match status" value="1"/>
</dbReference>
<dbReference type="HAMAP" id="MF_01915">
    <property type="entry name" value="LPS_assembly_LptC"/>
    <property type="match status" value="1"/>
</dbReference>
<reference evidence="8 9" key="1">
    <citation type="submission" date="2019-07" db="EMBL/GenBank/DDBJ databases">
        <authorList>
            <person name="Yang M."/>
            <person name="Zhao D."/>
            <person name="Xiang H."/>
        </authorList>
    </citation>
    <scope>NUCLEOTIDE SEQUENCE [LARGE SCALE GENOMIC DNA]</scope>
    <source>
        <strain evidence="8 9">IM1326</strain>
    </source>
</reference>
<sequence>MWCRARASRSDLTQPRKIASGAGEQHVNRRSIILVALFLLGATFILWLAMDSDSDDVEPALIEQQIPDFTARGLETRIFESDGRLSHQIRAERMAHFSLFRLTELESPVYTSYLSDEQVNIEEAGAVWQITARVGRLYEDVRLELEESIKIVNQSDVGYIEQIDTEYLAIDLQNRTMHTEAPVTIRGDRFIVRGEGMRIDLEAQQLELIHHVETIFYPRPRSL</sequence>
<dbReference type="PANTHER" id="PTHR37481:SF1">
    <property type="entry name" value="LIPOPOLYSACCHARIDE EXPORT SYSTEM PROTEIN LPTC"/>
    <property type="match status" value="1"/>
</dbReference>
<dbReference type="Pfam" id="PF06835">
    <property type="entry name" value="LptC"/>
    <property type="match status" value="1"/>
</dbReference>
<dbReference type="AlphaFoldDB" id="A0A552X621"/>
<dbReference type="OrthoDB" id="6193381at2"/>
<name>A0A552X621_9GAMM</name>
<dbReference type="InterPro" id="IPR026265">
    <property type="entry name" value="LptC"/>
</dbReference>
<evidence type="ECO:0000256" key="3">
    <source>
        <dbReference type="ARBA" id="ARBA00022692"/>
    </source>
</evidence>
<dbReference type="EMBL" id="VJWL01000001">
    <property type="protein sequence ID" value="TRW50442.1"/>
    <property type="molecule type" value="Genomic_DNA"/>
</dbReference>
<organism evidence="8 9">
    <name type="scientific">Aliidiomarina halalkaliphila</name>
    <dbReference type="NCBI Taxonomy" id="2593535"/>
    <lineage>
        <taxon>Bacteria</taxon>
        <taxon>Pseudomonadati</taxon>
        <taxon>Pseudomonadota</taxon>
        <taxon>Gammaproteobacteria</taxon>
        <taxon>Alteromonadales</taxon>
        <taxon>Idiomarinaceae</taxon>
        <taxon>Aliidiomarina</taxon>
    </lineage>
</organism>
<proteinExistence type="inferred from homology"/>
<evidence type="ECO:0000256" key="5">
    <source>
        <dbReference type="ARBA" id="ARBA00023136"/>
    </source>
</evidence>
<dbReference type="InterPro" id="IPR052363">
    <property type="entry name" value="LPS_export_LptC"/>
</dbReference>
<comment type="function">
    <text evidence="6">Involved in the assembly of lipopolysaccharide (LPS). Required for the translocation of LPS from the inner membrane to the outer membrane. Facilitates the transfer of LPS from the inner membrane to the periplasmic protein LptA. Could be a docking site for LptA.</text>
</comment>
<comment type="similarity">
    <text evidence="6">Belongs to the LptC family.</text>
</comment>
<evidence type="ECO:0000256" key="2">
    <source>
        <dbReference type="ARBA" id="ARBA00022519"/>
    </source>
</evidence>
<keyword evidence="1 6" id="KW-1003">Cell membrane</keyword>
<evidence type="ECO:0000256" key="7">
    <source>
        <dbReference type="SAM" id="MobiDB-lite"/>
    </source>
</evidence>
<dbReference type="Proteomes" id="UP000320359">
    <property type="component" value="Unassembled WGS sequence"/>
</dbReference>
<gene>
    <name evidence="6 8" type="primary">lptC</name>
    <name evidence="8" type="ORF">FM042_06345</name>
</gene>
<dbReference type="GO" id="GO:0015221">
    <property type="term" value="F:lipopolysaccharide transmembrane transporter activity"/>
    <property type="evidence" value="ECO:0007669"/>
    <property type="project" value="InterPro"/>
</dbReference>
<protein>
    <recommendedName>
        <fullName evidence="6">Lipopolysaccharide export system protein LptC</fullName>
    </recommendedName>
</protein>
<keyword evidence="9" id="KW-1185">Reference proteome</keyword>
<dbReference type="PANTHER" id="PTHR37481">
    <property type="entry name" value="LIPOPOLYSACCHARIDE EXPORT SYSTEM PROTEIN LPTC"/>
    <property type="match status" value="1"/>
</dbReference>
<dbReference type="NCBIfam" id="TIGR04409">
    <property type="entry name" value="LptC_YrbK"/>
    <property type="match status" value="1"/>
</dbReference>
<feature type="transmembrane region" description="Helical" evidence="6">
    <location>
        <begin position="32"/>
        <end position="50"/>
    </location>
</feature>
<evidence type="ECO:0000313" key="8">
    <source>
        <dbReference type="EMBL" id="TRW50442.1"/>
    </source>
</evidence>
<accession>A0A552X621</accession>
<keyword evidence="4 6" id="KW-1133">Transmembrane helix</keyword>
<dbReference type="InterPro" id="IPR010664">
    <property type="entry name" value="LipoPS_assembly_LptC-rel"/>
</dbReference>
<evidence type="ECO:0000313" key="9">
    <source>
        <dbReference type="Proteomes" id="UP000320359"/>
    </source>
</evidence>
<comment type="subcellular location">
    <subcellularLocation>
        <location evidence="6">Cell inner membrane</location>
        <topology evidence="6">Single-pass membrane protein</topology>
    </subcellularLocation>
</comment>
<evidence type="ECO:0000256" key="6">
    <source>
        <dbReference type="HAMAP-Rule" id="MF_01915"/>
    </source>
</evidence>
<evidence type="ECO:0000256" key="4">
    <source>
        <dbReference type="ARBA" id="ARBA00022989"/>
    </source>
</evidence>
<evidence type="ECO:0000256" key="1">
    <source>
        <dbReference type="ARBA" id="ARBA00022475"/>
    </source>
</evidence>
<comment type="caution">
    <text evidence="8">The sequence shown here is derived from an EMBL/GenBank/DDBJ whole genome shotgun (WGS) entry which is preliminary data.</text>
</comment>
<feature type="region of interest" description="Disordered" evidence="7">
    <location>
        <begin position="1"/>
        <end position="20"/>
    </location>
</feature>
<dbReference type="GO" id="GO:0043165">
    <property type="term" value="P:Gram-negative-bacterium-type cell outer membrane assembly"/>
    <property type="evidence" value="ECO:0007669"/>
    <property type="project" value="UniProtKB-UniRule"/>
</dbReference>
<keyword evidence="5 6" id="KW-0472">Membrane</keyword>